<name>A0AA39CGR2_9EURO</name>
<dbReference type="Proteomes" id="UP001172673">
    <property type="component" value="Unassembled WGS sequence"/>
</dbReference>
<dbReference type="InterPro" id="IPR012110">
    <property type="entry name" value="PDC/IPDC-like"/>
</dbReference>
<protein>
    <recommendedName>
        <fullName evidence="5">Pyruvate decarboxylase</fullName>
        <ecNumber evidence="4">4.1.1.1</ecNumber>
    </recommendedName>
</protein>
<evidence type="ECO:0000313" key="16">
    <source>
        <dbReference type="EMBL" id="KAJ9607647.1"/>
    </source>
</evidence>
<dbReference type="GO" id="GO:0004737">
    <property type="term" value="F:pyruvate decarboxylase activity"/>
    <property type="evidence" value="ECO:0007669"/>
    <property type="project" value="UniProtKB-EC"/>
</dbReference>
<evidence type="ECO:0000256" key="9">
    <source>
        <dbReference type="ARBA" id="ARBA00023052"/>
    </source>
</evidence>
<evidence type="ECO:0000256" key="4">
    <source>
        <dbReference type="ARBA" id="ARBA00013202"/>
    </source>
</evidence>
<feature type="binding site" evidence="11">
    <location>
        <position position="478"/>
    </location>
    <ligand>
        <name>Mg(2+)</name>
        <dbReference type="ChEBI" id="CHEBI:18420"/>
    </ligand>
</feature>
<dbReference type="Pfam" id="PF02776">
    <property type="entry name" value="TPP_enzyme_N"/>
    <property type="match status" value="1"/>
</dbReference>
<comment type="catalytic activity">
    <reaction evidence="1">
        <text>a 2-oxocarboxylate + H(+) = an aldehyde + CO2</text>
        <dbReference type="Rhea" id="RHEA:11628"/>
        <dbReference type="ChEBI" id="CHEBI:15378"/>
        <dbReference type="ChEBI" id="CHEBI:16526"/>
        <dbReference type="ChEBI" id="CHEBI:17478"/>
        <dbReference type="ChEBI" id="CHEBI:35179"/>
        <dbReference type="EC" id="4.1.1.1"/>
    </reaction>
</comment>
<dbReference type="EMBL" id="JAPDRK010000011">
    <property type="protein sequence ID" value="KAJ9607647.1"/>
    <property type="molecule type" value="Genomic_DNA"/>
</dbReference>
<dbReference type="FunFam" id="3.40.50.970:FF:000019">
    <property type="entry name" value="Pyruvate decarboxylase isozyme"/>
    <property type="match status" value="1"/>
</dbReference>
<keyword evidence="17" id="KW-1185">Reference proteome</keyword>
<dbReference type="PANTHER" id="PTHR43452:SF11">
    <property type="entry name" value="PYRUVATE DECARBOXYLASE"/>
    <property type="match status" value="1"/>
</dbReference>
<evidence type="ECO:0000256" key="5">
    <source>
        <dbReference type="ARBA" id="ARBA00014422"/>
    </source>
</evidence>
<dbReference type="InterPro" id="IPR029061">
    <property type="entry name" value="THDP-binding"/>
</dbReference>
<feature type="binding site" evidence="11">
    <location>
        <position position="507"/>
    </location>
    <ligand>
        <name>Mg(2+)</name>
        <dbReference type="ChEBI" id="CHEBI:18420"/>
    </ligand>
</feature>
<evidence type="ECO:0000256" key="6">
    <source>
        <dbReference type="ARBA" id="ARBA00022723"/>
    </source>
</evidence>
<evidence type="ECO:0000256" key="10">
    <source>
        <dbReference type="ARBA" id="ARBA00023239"/>
    </source>
</evidence>
<dbReference type="GO" id="GO:0030976">
    <property type="term" value="F:thiamine pyrophosphate binding"/>
    <property type="evidence" value="ECO:0007669"/>
    <property type="project" value="InterPro"/>
</dbReference>
<dbReference type="Gene3D" id="3.40.50.970">
    <property type="match status" value="2"/>
</dbReference>
<keyword evidence="7" id="KW-0210">Decarboxylase</keyword>
<comment type="caution">
    <text evidence="16">The sequence shown here is derived from an EMBL/GenBank/DDBJ whole genome shotgun (WGS) entry which is preliminary data.</text>
</comment>
<dbReference type="Pfam" id="PF00205">
    <property type="entry name" value="TPP_enzyme_M"/>
    <property type="match status" value="1"/>
</dbReference>
<evidence type="ECO:0000259" key="15">
    <source>
        <dbReference type="Pfam" id="PF02776"/>
    </source>
</evidence>
<feature type="binding site" evidence="11">
    <location>
        <position position="505"/>
    </location>
    <ligand>
        <name>Mg(2+)</name>
        <dbReference type="ChEBI" id="CHEBI:18420"/>
    </ligand>
</feature>
<dbReference type="InterPro" id="IPR012001">
    <property type="entry name" value="Thiamin_PyroP_enz_TPP-bd_dom"/>
</dbReference>
<reference evidence="16" key="1">
    <citation type="submission" date="2022-10" db="EMBL/GenBank/DDBJ databases">
        <title>Culturing micro-colonial fungi from biological soil crusts in the Mojave desert and describing Neophaeococcomyces mojavensis, and introducing the new genera and species Taxawa tesnikishii.</title>
        <authorList>
            <person name="Kurbessoian T."/>
            <person name="Stajich J.E."/>
        </authorList>
    </citation>
    <scope>NUCLEOTIDE SEQUENCE</scope>
    <source>
        <strain evidence="16">TK_41</strain>
    </source>
</reference>
<dbReference type="InterPro" id="IPR047214">
    <property type="entry name" value="TPP_PDC_IPDC"/>
</dbReference>
<evidence type="ECO:0000256" key="7">
    <source>
        <dbReference type="ARBA" id="ARBA00022793"/>
    </source>
</evidence>
<dbReference type="PANTHER" id="PTHR43452">
    <property type="entry name" value="PYRUVATE DECARBOXYLASE"/>
    <property type="match status" value="1"/>
</dbReference>
<dbReference type="InterPro" id="IPR029035">
    <property type="entry name" value="DHS-like_NAD/FAD-binding_dom"/>
</dbReference>
<dbReference type="CDD" id="cd07038">
    <property type="entry name" value="TPP_PYR_PDC_IPDC_like"/>
    <property type="match status" value="1"/>
</dbReference>
<dbReference type="FunFam" id="3.40.50.970:FF:000024">
    <property type="entry name" value="Pyruvate decarboxylase isozyme"/>
    <property type="match status" value="1"/>
</dbReference>
<evidence type="ECO:0000256" key="12">
    <source>
        <dbReference type="RuleBase" id="RU362132"/>
    </source>
</evidence>
<comment type="cofactor">
    <cofactor evidence="2">
        <name>thiamine diphosphate</name>
        <dbReference type="ChEBI" id="CHEBI:58937"/>
    </cofactor>
</comment>
<keyword evidence="6 11" id="KW-0479">Metal-binding</keyword>
<dbReference type="CDD" id="cd02005">
    <property type="entry name" value="TPP_PDC_IPDC"/>
    <property type="match status" value="1"/>
</dbReference>
<keyword evidence="9 12" id="KW-0786">Thiamine pyrophosphate</keyword>
<dbReference type="Gene3D" id="3.40.50.1220">
    <property type="entry name" value="TPP-binding domain"/>
    <property type="match status" value="1"/>
</dbReference>
<dbReference type="GO" id="GO:0005634">
    <property type="term" value="C:nucleus"/>
    <property type="evidence" value="ECO:0007669"/>
    <property type="project" value="TreeGrafter"/>
</dbReference>
<dbReference type="InterPro" id="IPR011766">
    <property type="entry name" value="TPP_enzyme_TPP-bd"/>
</dbReference>
<dbReference type="InterPro" id="IPR012000">
    <property type="entry name" value="Thiamin_PyroP_enz_cen_dom"/>
</dbReference>
<keyword evidence="10" id="KW-0456">Lyase</keyword>
<dbReference type="EC" id="4.1.1.1" evidence="4"/>
<evidence type="ECO:0000256" key="8">
    <source>
        <dbReference type="ARBA" id="ARBA00022842"/>
    </source>
</evidence>
<evidence type="ECO:0000256" key="3">
    <source>
        <dbReference type="ARBA" id="ARBA00007812"/>
    </source>
</evidence>
<evidence type="ECO:0000256" key="11">
    <source>
        <dbReference type="PIRSR" id="PIRSR036565-2"/>
    </source>
</evidence>
<gene>
    <name evidence="16" type="ORF">H2200_007725</name>
</gene>
<evidence type="ECO:0000259" key="14">
    <source>
        <dbReference type="Pfam" id="PF02775"/>
    </source>
</evidence>
<proteinExistence type="inferred from homology"/>
<dbReference type="AlphaFoldDB" id="A0AA39CGR2"/>
<comment type="cofactor">
    <cofactor evidence="11">
        <name>Mg(2+)</name>
        <dbReference type="ChEBI" id="CHEBI:18420"/>
    </cofactor>
    <text evidence="11">Binds 1 Mg(2+) per subunit.</text>
</comment>
<feature type="domain" description="Thiamine pyrophosphate enzyme central" evidence="13">
    <location>
        <begin position="203"/>
        <end position="315"/>
    </location>
</feature>
<evidence type="ECO:0000256" key="1">
    <source>
        <dbReference type="ARBA" id="ARBA00001041"/>
    </source>
</evidence>
<feature type="domain" description="Thiamine pyrophosphate enzyme TPP-binding" evidence="14">
    <location>
        <begin position="405"/>
        <end position="514"/>
    </location>
</feature>
<dbReference type="Pfam" id="PF02775">
    <property type="entry name" value="TPP_enzyme_C"/>
    <property type="match status" value="1"/>
</dbReference>
<organism evidence="16 17">
    <name type="scientific">Cladophialophora chaetospira</name>
    <dbReference type="NCBI Taxonomy" id="386627"/>
    <lineage>
        <taxon>Eukaryota</taxon>
        <taxon>Fungi</taxon>
        <taxon>Dikarya</taxon>
        <taxon>Ascomycota</taxon>
        <taxon>Pezizomycotina</taxon>
        <taxon>Eurotiomycetes</taxon>
        <taxon>Chaetothyriomycetidae</taxon>
        <taxon>Chaetothyriales</taxon>
        <taxon>Herpotrichiellaceae</taxon>
        <taxon>Cladophialophora</taxon>
    </lineage>
</organism>
<dbReference type="GO" id="GO:0000949">
    <property type="term" value="P:aromatic amino acid family catabolic process to alcohol via Ehrlich pathway"/>
    <property type="evidence" value="ECO:0007669"/>
    <property type="project" value="TreeGrafter"/>
</dbReference>
<feature type="domain" description="Thiamine pyrophosphate enzyme N-terminal TPP-binding" evidence="15">
    <location>
        <begin position="8"/>
        <end position="112"/>
    </location>
</feature>
<dbReference type="SUPFAM" id="SSF52518">
    <property type="entry name" value="Thiamin diphosphate-binding fold (THDP-binding)"/>
    <property type="match status" value="2"/>
</dbReference>
<dbReference type="GO" id="GO:0000287">
    <property type="term" value="F:magnesium ion binding"/>
    <property type="evidence" value="ECO:0007669"/>
    <property type="project" value="InterPro"/>
</dbReference>
<evidence type="ECO:0000256" key="2">
    <source>
        <dbReference type="ARBA" id="ARBA00001964"/>
    </source>
</evidence>
<dbReference type="SUPFAM" id="SSF52467">
    <property type="entry name" value="DHS-like NAD/FAD-binding domain"/>
    <property type="match status" value="1"/>
</dbReference>
<evidence type="ECO:0000259" key="13">
    <source>
        <dbReference type="Pfam" id="PF00205"/>
    </source>
</evidence>
<evidence type="ECO:0000313" key="17">
    <source>
        <dbReference type="Proteomes" id="UP001172673"/>
    </source>
</evidence>
<comment type="similarity">
    <text evidence="3 12">Belongs to the TPP enzyme family.</text>
</comment>
<sequence>MMEEDTIDLAQYLFTRLQQLGVQTIYGVPSDFNLTVLDYVEPLGLSWAGNANELNAGYAADGYARIKGLSALFTAFGVGELSAANAIGGAYAEYAPVVHVVGTPPRSAQKEQLCIHHSLGDGNFRVFSEIASRLTVAQVNLDDPAHAADRVDHALRQCILHSRPVYIELPTDMVKAQVPRARLDVLINRSPPRADEEVTKRCVERIVKKITTAKQPWIIVDGLTSRYGASAEVNELVRLSGIPTSTTPCGKGIVDETLPNFHGVYAGAIDTESNFAWAAESDLILRIGPLDADSNTFAFTALPDPGKTITFYRDSVEDDTCGDEEIFQGLQLQSLLRALVDHLPKPTMQMHQQASPGKPRGLPNPVEELQKMPLPREHDLIDQASFWPQISKFFRQNDIILTETGTASIGSRHLVLPRGCKLINSTLWLSIGYMLPASAGASAAQRELNIAASNGSDNGNGTGIPPLPKGRTILFEGDGSLQMTVQSISDMIRARLDVIMFVLNNNGYTIERWIHGMNAPYNDIQPWRYLDAPMFFGAQKNQTHDLYPIYTKRASTWGELNDILADPDFSRGKGLAMVEVIMDQHDAPETLKKLAEASSKRNFGG</sequence>
<dbReference type="GO" id="GO:0005829">
    <property type="term" value="C:cytosol"/>
    <property type="evidence" value="ECO:0007669"/>
    <property type="project" value="TreeGrafter"/>
</dbReference>
<dbReference type="InterPro" id="IPR047213">
    <property type="entry name" value="TPP_PYR_PDC_IPDC-like"/>
</dbReference>
<accession>A0AA39CGR2</accession>
<dbReference type="PIRSF" id="PIRSF036565">
    <property type="entry name" value="Pyruvt_ip_decrb"/>
    <property type="match status" value="1"/>
</dbReference>
<keyword evidence="8 11" id="KW-0460">Magnesium</keyword>